<comment type="caution">
    <text evidence="2">The sequence shown here is derived from an EMBL/GenBank/DDBJ whole genome shotgun (WGS) entry which is preliminary data.</text>
</comment>
<evidence type="ECO:0000313" key="2">
    <source>
        <dbReference type="EMBL" id="KNC26191.1"/>
    </source>
</evidence>
<name>A0A0L0C1P2_LUCCU</name>
<dbReference type="Proteomes" id="UP000037069">
    <property type="component" value="Unassembled WGS sequence"/>
</dbReference>
<accession>A0A0L0C1P2</accession>
<feature type="non-terminal residue" evidence="2">
    <location>
        <position position="238"/>
    </location>
</feature>
<feature type="compositionally biased region" description="Polar residues" evidence="1">
    <location>
        <begin position="214"/>
        <end position="226"/>
    </location>
</feature>
<dbReference type="EMBL" id="JRES01001006">
    <property type="protein sequence ID" value="KNC26191.1"/>
    <property type="molecule type" value="Genomic_DNA"/>
</dbReference>
<protein>
    <submittedName>
        <fullName evidence="2">Uncharacterized protein</fullName>
    </submittedName>
</protein>
<sequence>MFIFERQVSRRILEHQRHLLPHESGIPLRILLLNHTPSQLRRIVLGMVKRGDFDAAVRELIDMMAGIAMETRLTGFKTLAENYYGPEGLPYNTLDDEEESDEDESDDGSVSDNDQEFENRYGTEWLQWTPDWPSNSWLSKRMRWHKRPTELLTGPPIDSQKDISRETAAVASEPETFEPVIIELLDRRQRIFHSSDIAKVGPILEKLQLNRSHTDSTVNSGSFKNSSIHESRQCTPLD</sequence>
<feature type="region of interest" description="Disordered" evidence="1">
    <location>
        <begin position="87"/>
        <end position="115"/>
    </location>
</feature>
<organism evidence="2 3">
    <name type="scientific">Lucilia cuprina</name>
    <name type="common">Green bottle fly</name>
    <name type="synonym">Australian sheep blowfly</name>
    <dbReference type="NCBI Taxonomy" id="7375"/>
    <lineage>
        <taxon>Eukaryota</taxon>
        <taxon>Metazoa</taxon>
        <taxon>Ecdysozoa</taxon>
        <taxon>Arthropoda</taxon>
        <taxon>Hexapoda</taxon>
        <taxon>Insecta</taxon>
        <taxon>Pterygota</taxon>
        <taxon>Neoptera</taxon>
        <taxon>Endopterygota</taxon>
        <taxon>Diptera</taxon>
        <taxon>Brachycera</taxon>
        <taxon>Muscomorpha</taxon>
        <taxon>Oestroidea</taxon>
        <taxon>Calliphoridae</taxon>
        <taxon>Luciliinae</taxon>
        <taxon>Lucilia</taxon>
    </lineage>
</organism>
<feature type="region of interest" description="Disordered" evidence="1">
    <location>
        <begin position="214"/>
        <end position="238"/>
    </location>
</feature>
<gene>
    <name evidence="2" type="ORF">FF38_03755</name>
</gene>
<evidence type="ECO:0000256" key="1">
    <source>
        <dbReference type="SAM" id="MobiDB-lite"/>
    </source>
</evidence>
<reference evidence="2 3" key="1">
    <citation type="journal article" date="2015" name="Nat. Commun.">
        <title>Lucilia cuprina genome unlocks parasitic fly biology to underpin future interventions.</title>
        <authorList>
            <person name="Anstead C.A."/>
            <person name="Korhonen P.K."/>
            <person name="Young N.D."/>
            <person name="Hall R.S."/>
            <person name="Jex A.R."/>
            <person name="Murali S.C."/>
            <person name="Hughes D.S."/>
            <person name="Lee S.F."/>
            <person name="Perry T."/>
            <person name="Stroehlein A.J."/>
            <person name="Ansell B.R."/>
            <person name="Breugelmans B."/>
            <person name="Hofmann A."/>
            <person name="Qu J."/>
            <person name="Dugan S."/>
            <person name="Lee S.L."/>
            <person name="Chao H."/>
            <person name="Dinh H."/>
            <person name="Han Y."/>
            <person name="Doddapaneni H.V."/>
            <person name="Worley K.C."/>
            <person name="Muzny D.M."/>
            <person name="Ioannidis P."/>
            <person name="Waterhouse R.M."/>
            <person name="Zdobnov E.M."/>
            <person name="James P.J."/>
            <person name="Bagnall N.H."/>
            <person name="Kotze A.C."/>
            <person name="Gibbs R.A."/>
            <person name="Richards S."/>
            <person name="Batterham P."/>
            <person name="Gasser R.B."/>
        </authorList>
    </citation>
    <scope>NUCLEOTIDE SEQUENCE [LARGE SCALE GENOMIC DNA]</scope>
    <source>
        <strain evidence="2 3">LS</strain>
        <tissue evidence="2">Full body</tissue>
    </source>
</reference>
<feature type="compositionally biased region" description="Acidic residues" evidence="1">
    <location>
        <begin position="94"/>
        <end position="115"/>
    </location>
</feature>
<proteinExistence type="predicted"/>
<evidence type="ECO:0000313" key="3">
    <source>
        <dbReference type="Proteomes" id="UP000037069"/>
    </source>
</evidence>
<keyword evidence="3" id="KW-1185">Reference proteome</keyword>
<dbReference type="AlphaFoldDB" id="A0A0L0C1P2"/>